<sequence>MSDQDSPEQSPNPPEQVDTLIDRDHGRRYWEGVEATVNGMLGGFPHVSRVDLQGSKNFLAKLGFGNKPGKRVAQTALEGGAGIGRVTEGLLLSGIAEQVDVIEPIAKFTEGLKGKPGVRNIFNMGLEDWEPEEGVQYDLIWIQWCVGHLTDAQLVGFLERCKSVLNPEWGLIVVKENNSTSGGDDFDETDSSVTREDASFRRIFEQAGLRLIKVELQKGFHVAPIALLPVRMYALKPVQQ</sequence>
<reference evidence="12 13" key="1">
    <citation type="journal article" date="2011" name="Cell">
        <title>Insight into structure and assembly of the nuclear pore complex by utilizing the genome of a eukaryotic thermophile.</title>
        <authorList>
            <person name="Amlacher S."/>
            <person name="Sarges P."/>
            <person name="Flemming D."/>
            <person name="van Noort V."/>
            <person name="Kunze R."/>
            <person name="Devos D.P."/>
            <person name="Arumugam M."/>
            <person name="Bork P."/>
            <person name="Hurt E."/>
        </authorList>
    </citation>
    <scope>NUCLEOTIDE SEQUENCE [LARGE SCALE GENOMIC DNA]</scope>
    <source>
        <strain evidence="13">DSM 1495 / CBS 144.50 / IMI 039719</strain>
    </source>
</reference>
<dbReference type="AlphaFoldDB" id="G0S781"/>
<evidence type="ECO:0000256" key="9">
    <source>
        <dbReference type="ARBA" id="ARBA00047885"/>
    </source>
</evidence>
<dbReference type="GO" id="GO:0071885">
    <property type="term" value="F:N-terminal protein N-methyltransferase activity"/>
    <property type="evidence" value="ECO:0007669"/>
    <property type="project" value="UniProtKB-EC"/>
</dbReference>
<dbReference type="EC" id="2.1.1.244" evidence="5"/>
<evidence type="ECO:0000256" key="10">
    <source>
        <dbReference type="ARBA" id="ARBA00048167"/>
    </source>
</evidence>
<dbReference type="eggNOG" id="KOG3178">
    <property type="taxonomic scope" value="Eukaryota"/>
</dbReference>
<evidence type="ECO:0000256" key="2">
    <source>
        <dbReference type="ARBA" id="ARBA00022603"/>
    </source>
</evidence>
<dbReference type="Proteomes" id="UP000008066">
    <property type="component" value="Unassembled WGS sequence"/>
</dbReference>
<dbReference type="EMBL" id="GL988041">
    <property type="protein sequence ID" value="EGS20936.1"/>
    <property type="molecule type" value="Genomic_DNA"/>
</dbReference>
<evidence type="ECO:0000256" key="5">
    <source>
        <dbReference type="ARBA" id="ARBA00039112"/>
    </source>
</evidence>
<dbReference type="InterPro" id="IPR008576">
    <property type="entry name" value="MeTrfase_NTM1"/>
</dbReference>
<proteinExistence type="inferred from homology"/>
<evidence type="ECO:0000313" key="12">
    <source>
        <dbReference type="EMBL" id="EGS20936.1"/>
    </source>
</evidence>
<dbReference type="Gene3D" id="3.40.50.150">
    <property type="entry name" value="Vaccinia Virus protein VP39"/>
    <property type="match status" value="1"/>
</dbReference>
<evidence type="ECO:0000256" key="7">
    <source>
        <dbReference type="ARBA" id="ARBA00043129"/>
    </source>
</evidence>
<dbReference type="HOGENOM" id="CLU_055356_2_1_1"/>
<feature type="binding site" evidence="11">
    <location>
        <position position="85"/>
    </location>
    <ligand>
        <name>S-adenosyl-L-methionine</name>
        <dbReference type="ChEBI" id="CHEBI:59789"/>
    </ligand>
</feature>
<dbReference type="GO" id="GO:0005737">
    <property type="term" value="C:cytoplasm"/>
    <property type="evidence" value="ECO:0007669"/>
    <property type="project" value="TreeGrafter"/>
</dbReference>
<comment type="similarity">
    <text evidence="1">Belongs to the methyltransferase superfamily. NTM1 family.</text>
</comment>
<comment type="catalytic activity">
    <reaction evidence="9">
        <text>N-terminal L-prolyl-L-prolyl-L-lysyl-[protein] + 2 S-adenosyl-L-methionine = N-terminal N,N-dimethyl-L-prolyl-L-prolyl-L-lysyl-[protein] + 2 S-adenosyl-L-homocysteine + 2 H(+)</text>
        <dbReference type="Rhea" id="RHEA:54736"/>
        <dbReference type="Rhea" id="RHEA-COMP:13787"/>
        <dbReference type="Rhea" id="RHEA-COMP:13974"/>
        <dbReference type="ChEBI" id="CHEBI:15378"/>
        <dbReference type="ChEBI" id="CHEBI:57856"/>
        <dbReference type="ChEBI" id="CHEBI:59789"/>
        <dbReference type="ChEBI" id="CHEBI:138059"/>
        <dbReference type="ChEBI" id="CHEBI:138318"/>
        <dbReference type="EC" id="2.1.1.244"/>
    </reaction>
</comment>
<keyword evidence="3 12" id="KW-0808">Transferase</keyword>
<dbReference type="InterPro" id="IPR029063">
    <property type="entry name" value="SAM-dependent_MTases_sf"/>
</dbReference>
<evidence type="ECO:0000256" key="11">
    <source>
        <dbReference type="PIRSR" id="PIRSR016958-1"/>
    </source>
</evidence>
<dbReference type="Pfam" id="PF05891">
    <property type="entry name" value="Methyltransf_PK"/>
    <property type="match status" value="1"/>
</dbReference>
<feature type="binding site" evidence="11">
    <location>
        <position position="143"/>
    </location>
    <ligand>
        <name>S-adenosyl-L-methionine</name>
        <dbReference type="ChEBI" id="CHEBI:59789"/>
    </ligand>
</feature>
<accession>G0S781</accession>
<keyword evidence="13" id="KW-1185">Reference proteome</keyword>
<evidence type="ECO:0000256" key="8">
    <source>
        <dbReference type="ARBA" id="ARBA00047306"/>
    </source>
</evidence>
<evidence type="ECO:0000256" key="3">
    <source>
        <dbReference type="ARBA" id="ARBA00022679"/>
    </source>
</evidence>
<dbReference type="PANTHER" id="PTHR12753:SF0">
    <property type="entry name" value="ALPHA N-TERMINAL PROTEIN METHYLTRANSFERASE 1"/>
    <property type="match status" value="1"/>
</dbReference>
<evidence type="ECO:0000256" key="1">
    <source>
        <dbReference type="ARBA" id="ARBA00009059"/>
    </source>
</evidence>
<dbReference type="PIRSF" id="PIRSF016958">
    <property type="entry name" value="DUF858_MeTrfase_lik"/>
    <property type="match status" value="1"/>
</dbReference>
<feature type="binding site" evidence="11">
    <location>
        <position position="80"/>
    </location>
    <ligand>
        <name>S-adenosyl-L-methionine</name>
        <dbReference type="ChEBI" id="CHEBI:59789"/>
    </ligand>
</feature>
<evidence type="ECO:0000256" key="6">
    <source>
        <dbReference type="ARBA" id="ARBA00039449"/>
    </source>
</evidence>
<keyword evidence="4 11" id="KW-0949">S-adenosyl-L-methionine</keyword>
<gene>
    <name evidence="12" type="ORF">CTHT_0027750</name>
</gene>
<comment type="catalytic activity">
    <reaction evidence="8">
        <text>N-terminal L-seryl-L-prolyl-L-lysyl-[protein] + 3 S-adenosyl-L-methionine = N-terminal N,N,N-trimethyl-L-seryl-L-prolyl-L-lysyl-[protein] + 3 S-adenosyl-L-homocysteine + 3 H(+)</text>
        <dbReference type="Rhea" id="RHEA:54724"/>
        <dbReference type="Rhea" id="RHEA-COMP:13789"/>
        <dbReference type="Rhea" id="RHEA-COMP:13973"/>
        <dbReference type="ChEBI" id="CHEBI:15378"/>
        <dbReference type="ChEBI" id="CHEBI:57856"/>
        <dbReference type="ChEBI" id="CHEBI:59789"/>
        <dbReference type="ChEBI" id="CHEBI:138061"/>
        <dbReference type="ChEBI" id="CHEBI:138317"/>
        <dbReference type="EC" id="2.1.1.244"/>
    </reaction>
</comment>
<evidence type="ECO:0000256" key="4">
    <source>
        <dbReference type="ARBA" id="ARBA00022691"/>
    </source>
</evidence>
<comment type="catalytic activity">
    <reaction evidence="10">
        <text>N-terminal L-alanyl-L-prolyl-L-lysyl-[protein] + 3 S-adenosyl-L-methionine = N-terminal N,N,N-trimethyl-L-alanyl-L-prolyl-L-lysyl-[protein] + 3 S-adenosyl-L-homocysteine + 3 H(+)</text>
        <dbReference type="Rhea" id="RHEA:54712"/>
        <dbReference type="Rhea" id="RHEA-COMP:13785"/>
        <dbReference type="Rhea" id="RHEA-COMP:13971"/>
        <dbReference type="ChEBI" id="CHEBI:15378"/>
        <dbReference type="ChEBI" id="CHEBI:57856"/>
        <dbReference type="ChEBI" id="CHEBI:59789"/>
        <dbReference type="ChEBI" id="CHEBI:138057"/>
        <dbReference type="ChEBI" id="CHEBI:138315"/>
        <dbReference type="EC" id="2.1.1.244"/>
    </reaction>
</comment>
<dbReference type="PANTHER" id="PTHR12753">
    <property type="entry name" value="AD-003 - RELATED"/>
    <property type="match status" value="1"/>
</dbReference>
<keyword evidence="2 12" id="KW-0489">Methyltransferase</keyword>
<name>G0S781_CHATD</name>
<dbReference type="OrthoDB" id="1298661at2759"/>
<dbReference type="KEGG" id="cthr:CTHT_0027750"/>
<organism evidence="13">
    <name type="scientific">Chaetomium thermophilum (strain DSM 1495 / CBS 144.50 / IMI 039719)</name>
    <name type="common">Thermochaetoides thermophila</name>
    <dbReference type="NCBI Taxonomy" id="759272"/>
    <lineage>
        <taxon>Eukaryota</taxon>
        <taxon>Fungi</taxon>
        <taxon>Dikarya</taxon>
        <taxon>Ascomycota</taxon>
        <taxon>Pezizomycotina</taxon>
        <taxon>Sordariomycetes</taxon>
        <taxon>Sordariomycetidae</taxon>
        <taxon>Sordariales</taxon>
        <taxon>Chaetomiaceae</taxon>
        <taxon>Thermochaetoides</taxon>
    </lineage>
</organism>
<dbReference type="SUPFAM" id="SSF53335">
    <property type="entry name" value="S-adenosyl-L-methionine-dependent methyltransferases"/>
    <property type="match status" value="1"/>
</dbReference>
<dbReference type="GO" id="GO:0032259">
    <property type="term" value="P:methylation"/>
    <property type="evidence" value="ECO:0007669"/>
    <property type="project" value="UniProtKB-KW"/>
</dbReference>
<dbReference type="GeneID" id="18256813"/>
<evidence type="ECO:0000313" key="13">
    <source>
        <dbReference type="Proteomes" id="UP000008066"/>
    </source>
</evidence>
<dbReference type="STRING" id="759272.G0S781"/>
<dbReference type="RefSeq" id="XP_006693232.1">
    <property type="nucleotide sequence ID" value="XM_006693169.1"/>
</dbReference>
<dbReference type="OMA" id="ETYYCFN"/>
<protein>
    <recommendedName>
        <fullName evidence="6">Alpha N-terminal protein methyltransferase 1</fullName>
        <ecNumber evidence="5">2.1.1.244</ecNumber>
    </recommendedName>
    <alternativeName>
        <fullName evidence="7">X-Pro-Lys N-terminal protein methyltransferase 1</fullName>
    </alternativeName>
</protein>